<dbReference type="AlphaFoldDB" id="A0A8J3ERY2"/>
<reference evidence="2" key="1">
    <citation type="journal article" date="2014" name="Int. J. Syst. Evol. Microbiol.">
        <title>Complete genome sequence of Corynebacterium casei LMG S-19264T (=DSM 44701T), isolated from a smear-ripened cheese.</title>
        <authorList>
            <consortium name="US DOE Joint Genome Institute (JGI-PGF)"/>
            <person name="Walter F."/>
            <person name="Albersmeier A."/>
            <person name="Kalinowski J."/>
            <person name="Ruckert C."/>
        </authorList>
    </citation>
    <scope>NUCLEOTIDE SEQUENCE</scope>
    <source>
        <strain evidence="2">CGMCC 1.14984</strain>
    </source>
</reference>
<evidence type="ECO:0000313" key="2">
    <source>
        <dbReference type="EMBL" id="GGH99214.1"/>
    </source>
</evidence>
<feature type="transmembrane region" description="Helical" evidence="1">
    <location>
        <begin position="7"/>
        <end position="23"/>
    </location>
</feature>
<reference evidence="2" key="3">
    <citation type="submission" date="2020-09" db="EMBL/GenBank/DDBJ databases">
        <authorList>
            <person name="Sun Q."/>
            <person name="Zhou Y."/>
        </authorList>
    </citation>
    <scope>NUCLEOTIDE SEQUENCE</scope>
    <source>
        <strain evidence="2">CGMCC 1.14984</strain>
    </source>
</reference>
<keyword evidence="1" id="KW-0472">Membrane</keyword>
<dbReference type="EMBL" id="VCJR02000002">
    <property type="protein sequence ID" value="NHK28686.1"/>
    <property type="molecule type" value="Genomic_DNA"/>
</dbReference>
<dbReference type="Proteomes" id="UP000621856">
    <property type="component" value="Unassembled WGS sequence"/>
</dbReference>
<dbReference type="RefSeq" id="WP_155140901.1">
    <property type="nucleotide sequence ID" value="NZ_BMGZ01000002.1"/>
</dbReference>
<dbReference type="EMBL" id="BMGZ01000002">
    <property type="protein sequence ID" value="GGH99214.1"/>
    <property type="molecule type" value="Genomic_DNA"/>
</dbReference>
<keyword evidence="1" id="KW-1133">Transmembrane helix</keyword>
<organism evidence="2 4">
    <name type="scientific">Aquisalinus luteolus</name>
    <dbReference type="NCBI Taxonomy" id="1566827"/>
    <lineage>
        <taxon>Bacteria</taxon>
        <taxon>Pseudomonadati</taxon>
        <taxon>Pseudomonadota</taxon>
        <taxon>Alphaproteobacteria</taxon>
        <taxon>Parvularculales</taxon>
        <taxon>Parvularculaceae</taxon>
        <taxon>Aquisalinus</taxon>
    </lineage>
</organism>
<keyword evidence="1" id="KW-0812">Transmembrane</keyword>
<evidence type="ECO:0008006" key="6">
    <source>
        <dbReference type="Google" id="ProtNLM"/>
    </source>
</evidence>
<evidence type="ECO:0000313" key="5">
    <source>
        <dbReference type="Proteomes" id="UP000818603"/>
    </source>
</evidence>
<evidence type="ECO:0000313" key="4">
    <source>
        <dbReference type="Proteomes" id="UP000621856"/>
    </source>
</evidence>
<evidence type="ECO:0000313" key="3">
    <source>
        <dbReference type="EMBL" id="NHK28686.1"/>
    </source>
</evidence>
<evidence type="ECO:0000256" key="1">
    <source>
        <dbReference type="SAM" id="Phobius"/>
    </source>
</evidence>
<dbReference type="Proteomes" id="UP000818603">
    <property type="component" value="Unassembled WGS sequence"/>
</dbReference>
<protein>
    <recommendedName>
        <fullName evidence="6">Transmembrane protein (PGPGW)</fullName>
    </recommendedName>
</protein>
<name>A0A8J3ERY2_9PROT</name>
<keyword evidence="5" id="KW-1185">Reference proteome</keyword>
<reference evidence="3 5" key="2">
    <citation type="submission" date="2020-02" db="EMBL/GenBank/DDBJ databases">
        <title>Genome sequence of Parvularcula flava strain NH6-79.</title>
        <authorList>
            <person name="Abdul Karim M.H."/>
            <person name="Lam M.Q."/>
            <person name="Chen S.J."/>
            <person name="Yahya A."/>
            <person name="Shahir S."/>
            <person name="Shamsir M.S."/>
            <person name="Chong C.S."/>
        </authorList>
    </citation>
    <scope>NUCLEOTIDE SEQUENCE [LARGE SCALE GENOMIC DNA]</scope>
    <source>
        <strain evidence="3 5">NH6-79</strain>
    </source>
</reference>
<gene>
    <name evidence="3" type="ORF">FF098_012270</name>
    <name evidence="2" type="ORF">GCM10011355_24640</name>
</gene>
<sequence>MLAILHQVMGGILFLAGLVVLPLPIPFGLIMIVIGLALLAPYILPVQFLIRTIRRKNALINEKLIRWRNNLPPVIQKTIDKTHP</sequence>
<accession>A0A8J3ERY2</accession>
<comment type="caution">
    <text evidence="2">The sequence shown here is derived from an EMBL/GenBank/DDBJ whole genome shotgun (WGS) entry which is preliminary data.</text>
</comment>
<proteinExistence type="predicted"/>
<feature type="transmembrane region" description="Helical" evidence="1">
    <location>
        <begin position="29"/>
        <end position="50"/>
    </location>
</feature>